<feature type="transmembrane region" description="Helical" evidence="8">
    <location>
        <begin position="147"/>
        <end position="165"/>
    </location>
</feature>
<evidence type="ECO:0000256" key="4">
    <source>
        <dbReference type="ARBA" id="ARBA00022475"/>
    </source>
</evidence>
<feature type="transmembrane region" description="Helical" evidence="8">
    <location>
        <begin position="87"/>
        <end position="104"/>
    </location>
</feature>
<proteinExistence type="inferred from homology"/>
<keyword evidence="7 8" id="KW-0472">Membrane</keyword>
<dbReference type="GO" id="GO:0033214">
    <property type="term" value="P:siderophore-iron import into cell"/>
    <property type="evidence" value="ECO:0007669"/>
    <property type="project" value="TreeGrafter"/>
</dbReference>
<dbReference type="STRING" id="224999.GCA_001485475_01839"/>
<keyword evidence="3" id="KW-0813">Transport</keyword>
<feature type="transmembrane region" description="Helical" evidence="8">
    <location>
        <begin position="116"/>
        <end position="135"/>
    </location>
</feature>
<evidence type="ECO:0000256" key="8">
    <source>
        <dbReference type="SAM" id="Phobius"/>
    </source>
</evidence>
<dbReference type="CDD" id="cd06550">
    <property type="entry name" value="TM_ABC_iron-siderophores_like"/>
    <property type="match status" value="1"/>
</dbReference>
<keyword evidence="5 8" id="KW-0812">Transmembrane</keyword>
<dbReference type="Proteomes" id="UP000062160">
    <property type="component" value="Unassembled WGS sequence"/>
</dbReference>
<dbReference type="Pfam" id="PF01032">
    <property type="entry name" value="FecCD"/>
    <property type="match status" value="1"/>
</dbReference>
<evidence type="ECO:0000256" key="1">
    <source>
        <dbReference type="ARBA" id="ARBA00004651"/>
    </source>
</evidence>
<feature type="transmembrane region" description="Helical" evidence="8">
    <location>
        <begin position="171"/>
        <end position="197"/>
    </location>
</feature>
<dbReference type="AlphaFoldDB" id="A0A0U9HI45"/>
<evidence type="ECO:0000256" key="7">
    <source>
        <dbReference type="ARBA" id="ARBA00023136"/>
    </source>
</evidence>
<dbReference type="InterPro" id="IPR037294">
    <property type="entry name" value="ABC_BtuC-like"/>
</dbReference>
<dbReference type="InterPro" id="IPR000522">
    <property type="entry name" value="ABC_transptr_permease_BtuC"/>
</dbReference>
<sequence>MFATSDGGNTVDSYRLRNMRSYARYACIIAAIIISGIFALSIGTVNVATDKVFKIVLSRLPVLKDFIIKNWTATDETIILQLRFPRIILSFLVGAELSAAGTIYQGVFRNPMADPYIIGSSAGASLGASLGILFFPAMKIFGIGSVPFFAFIGAAGTIFLVYSLASVGGRTYSFTLLLSGVAVSSFISALVSFFMYFSDERLHQIYFWLMGSFSSQGWNEVYLNLPYGVIGFVFAYWNLREINILQLGEETAFFTGVDTERVKRMSLAAASLLTASAVAVSGVIGFVGLIIPHITRAIIGPDYRQLFSVSALVGGLYLMLADTISRVIIAPTELPVGILTALFGGPFFIYLLFQKKNKDYKI</sequence>
<dbReference type="GO" id="GO:0022857">
    <property type="term" value="F:transmembrane transporter activity"/>
    <property type="evidence" value="ECO:0007669"/>
    <property type="project" value="InterPro"/>
</dbReference>
<dbReference type="PANTHER" id="PTHR30472:SF25">
    <property type="entry name" value="ABC TRANSPORTER PERMEASE PROTEIN MJ0876-RELATED"/>
    <property type="match status" value="1"/>
</dbReference>
<feature type="transmembrane region" description="Helical" evidence="8">
    <location>
        <begin position="306"/>
        <end position="328"/>
    </location>
</feature>
<comment type="similarity">
    <text evidence="2">Belongs to the binding-protein-dependent transport system permease family. FecCD subfamily.</text>
</comment>
<keyword evidence="4" id="KW-1003">Cell membrane</keyword>
<dbReference type="FunFam" id="1.10.3470.10:FF:000001">
    <property type="entry name" value="Vitamin B12 ABC transporter permease BtuC"/>
    <property type="match status" value="1"/>
</dbReference>
<comment type="subcellular location">
    <subcellularLocation>
        <location evidence="1">Cell membrane</location>
        <topology evidence="1">Multi-pass membrane protein</topology>
    </subcellularLocation>
</comment>
<dbReference type="GO" id="GO:0005886">
    <property type="term" value="C:plasma membrane"/>
    <property type="evidence" value="ECO:0007669"/>
    <property type="project" value="UniProtKB-SubCell"/>
</dbReference>
<protein>
    <submittedName>
        <fullName evidence="9">Iron complex transport system permease protein</fullName>
    </submittedName>
</protein>
<evidence type="ECO:0000313" key="10">
    <source>
        <dbReference type="Proteomes" id="UP000062160"/>
    </source>
</evidence>
<evidence type="ECO:0000256" key="6">
    <source>
        <dbReference type="ARBA" id="ARBA00022989"/>
    </source>
</evidence>
<dbReference type="Gene3D" id="1.10.3470.10">
    <property type="entry name" value="ABC transporter involved in vitamin B12 uptake, BtuC"/>
    <property type="match status" value="1"/>
</dbReference>
<accession>A0A0U9HI45</accession>
<feature type="transmembrane region" description="Helical" evidence="8">
    <location>
        <begin position="267"/>
        <end position="294"/>
    </location>
</feature>
<gene>
    <name evidence="9" type="ORF">TSYNT_951</name>
</gene>
<evidence type="ECO:0000256" key="5">
    <source>
        <dbReference type="ARBA" id="ARBA00022692"/>
    </source>
</evidence>
<keyword evidence="10" id="KW-1185">Reference proteome</keyword>
<feature type="transmembrane region" description="Helical" evidence="8">
    <location>
        <begin position="22"/>
        <end position="49"/>
    </location>
</feature>
<organism evidence="9">
    <name type="scientific">Tepidanaerobacter syntrophicus</name>
    <dbReference type="NCBI Taxonomy" id="224999"/>
    <lineage>
        <taxon>Bacteria</taxon>
        <taxon>Bacillati</taxon>
        <taxon>Bacillota</taxon>
        <taxon>Clostridia</taxon>
        <taxon>Thermosediminibacterales</taxon>
        <taxon>Tepidanaerobacteraceae</taxon>
        <taxon>Tepidanaerobacter</taxon>
    </lineage>
</organism>
<dbReference type="PANTHER" id="PTHR30472">
    <property type="entry name" value="FERRIC ENTEROBACTIN TRANSPORT SYSTEM PERMEASE PROTEIN"/>
    <property type="match status" value="1"/>
</dbReference>
<dbReference type="EMBL" id="DF977003">
    <property type="protein sequence ID" value="GAQ25803.1"/>
    <property type="molecule type" value="Genomic_DNA"/>
</dbReference>
<dbReference type="SUPFAM" id="SSF81345">
    <property type="entry name" value="ABC transporter involved in vitamin B12 uptake, BtuC"/>
    <property type="match status" value="1"/>
</dbReference>
<evidence type="ECO:0000313" key="9">
    <source>
        <dbReference type="EMBL" id="GAQ25803.1"/>
    </source>
</evidence>
<name>A0A0U9HI45_9FIRM</name>
<reference evidence="9" key="1">
    <citation type="journal article" date="2016" name="Genome Announc.">
        <title>Draft Genome Sequence of the Syntrophic Lactate-Degrading Bacterium Tepidanaerobacter syntrophicus JLT.</title>
        <authorList>
            <person name="Matsuura N."/>
            <person name="Ohashi A."/>
            <person name="Tourlousse D.M."/>
            <person name="Sekiguchi Y."/>
        </authorList>
    </citation>
    <scope>NUCLEOTIDE SEQUENCE [LARGE SCALE GENOMIC DNA]</scope>
    <source>
        <strain evidence="9">JL</strain>
    </source>
</reference>
<feature type="transmembrane region" description="Helical" evidence="8">
    <location>
        <begin position="334"/>
        <end position="353"/>
    </location>
</feature>
<keyword evidence="6 8" id="KW-1133">Transmembrane helix</keyword>
<evidence type="ECO:0000256" key="3">
    <source>
        <dbReference type="ARBA" id="ARBA00022448"/>
    </source>
</evidence>
<evidence type="ECO:0000256" key="2">
    <source>
        <dbReference type="ARBA" id="ARBA00007935"/>
    </source>
</evidence>